<name>X1DMV0_9ZZZZ</name>
<gene>
    <name evidence="1" type="ORF">S01H4_55878</name>
</gene>
<organism evidence="1">
    <name type="scientific">marine sediment metagenome</name>
    <dbReference type="NCBI Taxonomy" id="412755"/>
    <lineage>
        <taxon>unclassified sequences</taxon>
        <taxon>metagenomes</taxon>
        <taxon>ecological metagenomes</taxon>
    </lineage>
</organism>
<protein>
    <submittedName>
        <fullName evidence="1">Uncharacterized protein</fullName>
    </submittedName>
</protein>
<accession>X1DMV0</accession>
<comment type="caution">
    <text evidence="1">The sequence shown here is derived from an EMBL/GenBank/DDBJ whole genome shotgun (WGS) entry which is preliminary data.</text>
</comment>
<proteinExistence type="predicted"/>
<reference evidence="1" key="1">
    <citation type="journal article" date="2014" name="Front. Microbiol.">
        <title>High frequency of phylogenetically diverse reductive dehalogenase-homologous genes in deep subseafloor sedimentary metagenomes.</title>
        <authorList>
            <person name="Kawai M."/>
            <person name="Futagami T."/>
            <person name="Toyoda A."/>
            <person name="Takaki Y."/>
            <person name="Nishi S."/>
            <person name="Hori S."/>
            <person name="Arai W."/>
            <person name="Tsubouchi T."/>
            <person name="Morono Y."/>
            <person name="Uchiyama I."/>
            <person name="Ito T."/>
            <person name="Fujiyama A."/>
            <person name="Inagaki F."/>
            <person name="Takami H."/>
        </authorList>
    </citation>
    <scope>NUCLEOTIDE SEQUENCE</scope>
    <source>
        <strain evidence="1">Expedition CK06-06</strain>
    </source>
</reference>
<evidence type="ECO:0000313" key="1">
    <source>
        <dbReference type="EMBL" id="GAH09565.1"/>
    </source>
</evidence>
<sequence>MTGYEDWAGWLKEGLFYSYREQDERHYFSVLFRDWAHFEYTWEETVAAEGFSGPVTITDLETTKENQIWQVIFGLNKDVNIYVHLPTDVDRHGVAKRPKQSSTFRNVGHYGIQDSWWYRPSFVTEHFLLKPEVPFIAFSAYNPRNIAFQHAYNPLMLNIYLAKCEMERIGTVTNGVQAAATPRFTETLDKLYRRVLRHRPLTLVPLRAPAKGV</sequence>
<dbReference type="EMBL" id="BART01032306">
    <property type="protein sequence ID" value="GAH09565.1"/>
    <property type="molecule type" value="Genomic_DNA"/>
</dbReference>
<dbReference type="AlphaFoldDB" id="X1DMV0"/>